<reference evidence="4" key="1">
    <citation type="submission" date="2016-10" db="EMBL/GenBank/DDBJ databases">
        <authorList>
            <person name="Varghese N."/>
            <person name="Submissions S."/>
        </authorList>
    </citation>
    <scope>NUCLEOTIDE SEQUENCE [LARGE SCALE GENOMIC DNA]</scope>
    <source>
        <strain evidence="4">DSM 45237</strain>
    </source>
</reference>
<proteinExistence type="predicted"/>
<keyword evidence="1" id="KW-0812">Transmembrane</keyword>
<dbReference type="InterPro" id="IPR012495">
    <property type="entry name" value="TadE-like_dom"/>
</dbReference>
<dbReference type="EMBL" id="FNUC01000004">
    <property type="protein sequence ID" value="SEF14855.1"/>
    <property type="molecule type" value="Genomic_DNA"/>
</dbReference>
<dbReference type="STRING" id="561176.SAMN04488561_4760"/>
<dbReference type="AlphaFoldDB" id="A0A1H5PM68"/>
<dbReference type="OrthoDB" id="4869119at2"/>
<keyword evidence="1" id="KW-0472">Membrane</keyword>
<feature type="transmembrane region" description="Helical" evidence="1">
    <location>
        <begin position="12"/>
        <end position="33"/>
    </location>
</feature>
<evidence type="ECO:0000259" key="2">
    <source>
        <dbReference type="Pfam" id="PF07811"/>
    </source>
</evidence>
<name>A0A1H5PM68_9ACTN</name>
<sequence length="145" mass="15022">MAAQAARSERGSATVELAVVGPGLLMIIALLVLGGRVTIAGGSVEHAAAEAARTASIARTESDALLQGRNAAEASLQRQDLRCVGGPSVQIDTSQFSRPPGEPATVSATVTCRVQLSDLAIPGLPGSREITETVESPLDTYRMRR</sequence>
<protein>
    <submittedName>
        <fullName evidence="3">Flp pilus assembly protein TadG</fullName>
    </submittedName>
</protein>
<dbReference type="RefSeq" id="WP_069109362.1">
    <property type="nucleotide sequence ID" value="NZ_FNUC01000004.1"/>
</dbReference>
<organism evidence="3 4">
    <name type="scientific">Jiangella alba</name>
    <dbReference type="NCBI Taxonomy" id="561176"/>
    <lineage>
        <taxon>Bacteria</taxon>
        <taxon>Bacillati</taxon>
        <taxon>Actinomycetota</taxon>
        <taxon>Actinomycetes</taxon>
        <taxon>Jiangellales</taxon>
        <taxon>Jiangellaceae</taxon>
        <taxon>Jiangella</taxon>
    </lineage>
</organism>
<evidence type="ECO:0000313" key="4">
    <source>
        <dbReference type="Proteomes" id="UP000181980"/>
    </source>
</evidence>
<evidence type="ECO:0000313" key="3">
    <source>
        <dbReference type="EMBL" id="SEF14855.1"/>
    </source>
</evidence>
<feature type="domain" description="TadE-like" evidence="2">
    <location>
        <begin position="11"/>
        <end position="53"/>
    </location>
</feature>
<dbReference type="Pfam" id="PF07811">
    <property type="entry name" value="TadE"/>
    <property type="match status" value="1"/>
</dbReference>
<keyword evidence="4" id="KW-1185">Reference proteome</keyword>
<gene>
    <name evidence="3" type="ORF">SAMN04488561_4760</name>
</gene>
<evidence type="ECO:0000256" key="1">
    <source>
        <dbReference type="SAM" id="Phobius"/>
    </source>
</evidence>
<keyword evidence="1" id="KW-1133">Transmembrane helix</keyword>
<dbReference type="Proteomes" id="UP000181980">
    <property type="component" value="Unassembled WGS sequence"/>
</dbReference>
<accession>A0A1H5PM68</accession>